<dbReference type="Proteomes" id="UP001062901">
    <property type="component" value="Unassembled WGS sequence"/>
</dbReference>
<organism evidence="1 2">
    <name type="scientific">Saccharibacter floricola DSM 15669</name>
    <dbReference type="NCBI Taxonomy" id="1123227"/>
    <lineage>
        <taxon>Bacteria</taxon>
        <taxon>Pseudomonadati</taxon>
        <taxon>Pseudomonadota</taxon>
        <taxon>Alphaproteobacteria</taxon>
        <taxon>Acetobacterales</taxon>
        <taxon>Acetobacteraceae</taxon>
        <taxon>Saccharibacter</taxon>
    </lineage>
</organism>
<dbReference type="EMBL" id="BAQD01000005">
    <property type="protein sequence ID" value="GBQ05585.1"/>
    <property type="molecule type" value="Genomic_DNA"/>
</dbReference>
<accession>A0ABQ0NX49</accession>
<evidence type="ECO:0000313" key="1">
    <source>
        <dbReference type="EMBL" id="GBQ05585.1"/>
    </source>
</evidence>
<name>A0ABQ0NX49_9PROT</name>
<keyword evidence="2" id="KW-1185">Reference proteome</keyword>
<reference evidence="1" key="1">
    <citation type="submission" date="2013-04" db="EMBL/GenBank/DDBJ databases">
        <title>The genome sequencing project of 58 acetic acid bacteria.</title>
        <authorList>
            <person name="Okamoto-Kainuma A."/>
            <person name="Ishikawa M."/>
            <person name="Umino S."/>
            <person name="Koizumi Y."/>
            <person name="Shiwa Y."/>
            <person name="Yoshikawa H."/>
            <person name="Matsutani M."/>
            <person name="Matsushita K."/>
        </authorList>
    </citation>
    <scope>NUCLEOTIDE SEQUENCE</scope>
    <source>
        <strain evidence="1">DSM 15669</strain>
    </source>
</reference>
<comment type="caution">
    <text evidence="1">The sequence shown here is derived from an EMBL/GenBank/DDBJ whole genome shotgun (WGS) entry which is preliminary data.</text>
</comment>
<protein>
    <submittedName>
        <fullName evidence="1">Uncharacterized protein</fullName>
    </submittedName>
</protein>
<sequence length="62" mass="7040">MHHHGKGGKTQPNIQHIQLGCCCCRAAQSCHHRKPKNGEDNPQILRGFRCHFRGNTMQQYGS</sequence>
<gene>
    <name evidence="1" type="ORF">AA15669_0528</name>
</gene>
<proteinExistence type="predicted"/>
<evidence type="ECO:0000313" key="2">
    <source>
        <dbReference type="Proteomes" id="UP001062901"/>
    </source>
</evidence>